<evidence type="ECO:0000313" key="3">
    <source>
        <dbReference type="Proteomes" id="UP001321473"/>
    </source>
</evidence>
<organism evidence="2 3">
    <name type="scientific">Amblyomma americanum</name>
    <name type="common">Lone star tick</name>
    <dbReference type="NCBI Taxonomy" id="6943"/>
    <lineage>
        <taxon>Eukaryota</taxon>
        <taxon>Metazoa</taxon>
        <taxon>Ecdysozoa</taxon>
        <taxon>Arthropoda</taxon>
        <taxon>Chelicerata</taxon>
        <taxon>Arachnida</taxon>
        <taxon>Acari</taxon>
        <taxon>Parasitiformes</taxon>
        <taxon>Ixodida</taxon>
        <taxon>Ixodoidea</taxon>
        <taxon>Ixodidae</taxon>
        <taxon>Amblyomminae</taxon>
        <taxon>Amblyomma</taxon>
    </lineage>
</organism>
<proteinExistence type="predicted"/>
<feature type="chain" id="PRO_5042908254" description="Secreted protein" evidence="1">
    <location>
        <begin position="20"/>
        <end position="80"/>
    </location>
</feature>
<evidence type="ECO:0000313" key="2">
    <source>
        <dbReference type="EMBL" id="KAK8756488.1"/>
    </source>
</evidence>
<keyword evidence="1" id="KW-0732">Signal</keyword>
<evidence type="ECO:0008006" key="4">
    <source>
        <dbReference type="Google" id="ProtNLM"/>
    </source>
</evidence>
<dbReference type="Proteomes" id="UP001321473">
    <property type="component" value="Unassembled WGS sequence"/>
</dbReference>
<sequence>MFSTCGTVILGIIISFAAGEHKKPTASASHLNSSFVTLWRKLGVVASSQVEHTPQDGRQHHLATTALLWKEDVPQSRTML</sequence>
<name>A0AAQ4D1Z8_AMBAM</name>
<comment type="caution">
    <text evidence="2">The sequence shown here is derived from an EMBL/GenBank/DDBJ whole genome shotgun (WGS) entry which is preliminary data.</text>
</comment>
<reference evidence="2 3" key="1">
    <citation type="journal article" date="2023" name="Arcadia Sci">
        <title>De novo assembly of a long-read Amblyomma americanum tick genome.</title>
        <authorList>
            <person name="Chou S."/>
            <person name="Poskanzer K.E."/>
            <person name="Rollins M."/>
            <person name="Thuy-Boun P.S."/>
        </authorList>
    </citation>
    <scope>NUCLEOTIDE SEQUENCE [LARGE SCALE GENOMIC DNA]</scope>
    <source>
        <strain evidence="2">F_SG_1</strain>
        <tissue evidence="2">Salivary glands</tissue>
    </source>
</reference>
<feature type="signal peptide" evidence="1">
    <location>
        <begin position="1"/>
        <end position="19"/>
    </location>
</feature>
<protein>
    <recommendedName>
        <fullName evidence="4">Secreted protein</fullName>
    </recommendedName>
</protein>
<keyword evidence="3" id="KW-1185">Reference proteome</keyword>
<dbReference type="AlphaFoldDB" id="A0AAQ4D1Z8"/>
<accession>A0AAQ4D1Z8</accession>
<gene>
    <name evidence="2" type="ORF">V5799_000810</name>
</gene>
<evidence type="ECO:0000256" key="1">
    <source>
        <dbReference type="SAM" id="SignalP"/>
    </source>
</evidence>
<dbReference type="EMBL" id="JARKHS020036203">
    <property type="protein sequence ID" value="KAK8756488.1"/>
    <property type="molecule type" value="Genomic_DNA"/>
</dbReference>